<gene>
    <name evidence="3" type="ORF">MELLADRAFT_60616</name>
</gene>
<dbReference type="KEGG" id="mlr:MELLADRAFT_60616"/>
<sequence length="701" mass="80250">MNSFAPLILLASLFCKHLSAQGNVALLRNLPNQATSSASDVKSIMVNRSTFTAPEDNLIAENQIGTITVDRTRKKSKSRHREDSSRVPEKKMKIKPTGNGQGPSLIGEASATSGVLQPAPPLDAVPYSFFFQSAKKVSASTTYSLVRTLADSTQRLVSKLGTSLQPWDSWIHANEGLALECINTAHLVLHKYTLPGWNRTWVLGIVAGLVKHVTPKSTNIVNELKNPRWKNHVYLEIQAAIEFEESFTQKFQSLFSSPKLDMTNPGLEECLSRASLLKSHNDVREIYFKDKTSSTDIDKFVCNHLLDIKLPEEDKSIKAMIQSFASYFKNVEMPSWEGTYGKAILIYLMSHWQNVNGVDIDALLRWTETQFELYRDLHLPFFKAKIKKILKKPEMIESGIDFDATYHEMIDTSQDSIGHNFFKLSDNLFHFRDLEEISDSALLDRYKLMVIASLMHRPLKDLVIHSIGHTPNVIPRLVPFWLDKFPDLEGGLLSIFDYKHMPFRTCPYYFASAHRDLLPVYMMDYPATEYLGVYLENITPLLPQLDPSLVKTLLSMVKTILITHEDHDEIPKVYLMVLEVIDHVVRYSPGSAEIFLRQLYEDAEYRQIMYKRVVEVLDSGIFAGTITETKECVMQYHIHTFFSILREMTSPYTVWEFEDLSKGEEHIKKFAISLEKHVAPYSRYKIDDLPDPRAYYPSINK</sequence>
<evidence type="ECO:0008006" key="5">
    <source>
        <dbReference type="Google" id="ProtNLM"/>
    </source>
</evidence>
<name>F4RBQ3_MELLP</name>
<dbReference type="GeneID" id="18929574"/>
<feature type="signal peptide" evidence="2">
    <location>
        <begin position="1"/>
        <end position="20"/>
    </location>
</feature>
<reference evidence="4" key="1">
    <citation type="journal article" date="2011" name="Proc. Natl. Acad. Sci. U.S.A.">
        <title>Obligate biotrophy features unraveled by the genomic analysis of rust fungi.</title>
        <authorList>
            <person name="Duplessis S."/>
            <person name="Cuomo C.A."/>
            <person name="Lin Y.-C."/>
            <person name="Aerts A."/>
            <person name="Tisserant E."/>
            <person name="Veneault-Fourrey C."/>
            <person name="Joly D.L."/>
            <person name="Hacquard S."/>
            <person name="Amselem J."/>
            <person name="Cantarel B.L."/>
            <person name="Chiu R."/>
            <person name="Coutinho P.M."/>
            <person name="Feau N."/>
            <person name="Field M."/>
            <person name="Frey P."/>
            <person name="Gelhaye E."/>
            <person name="Goldberg J."/>
            <person name="Grabherr M.G."/>
            <person name="Kodira C.D."/>
            <person name="Kohler A."/>
            <person name="Kuees U."/>
            <person name="Lindquist E.A."/>
            <person name="Lucas S.M."/>
            <person name="Mago R."/>
            <person name="Mauceli E."/>
            <person name="Morin E."/>
            <person name="Murat C."/>
            <person name="Pangilinan J.L."/>
            <person name="Park R."/>
            <person name="Pearson M."/>
            <person name="Quesneville H."/>
            <person name="Rouhier N."/>
            <person name="Sakthikumar S."/>
            <person name="Salamov A.A."/>
            <person name="Schmutz J."/>
            <person name="Selles B."/>
            <person name="Shapiro H."/>
            <person name="Tanguay P."/>
            <person name="Tuskan G.A."/>
            <person name="Henrissat B."/>
            <person name="Van de Peer Y."/>
            <person name="Rouze P."/>
            <person name="Ellis J.G."/>
            <person name="Dodds P.N."/>
            <person name="Schein J.E."/>
            <person name="Zhong S."/>
            <person name="Hamelin R.C."/>
            <person name="Grigoriev I.V."/>
            <person name="Szabo L.J."/>
            <person name="Martin F."/>
        </authorList>
    </citation>
    <scope>NUCLEOTIDE SEQUENCE [LARGE SCALE GENOMIC DNA]</scope>
    <source>
        <strain evidence="4">98AG31 / pathotype 3-4-7</strain>
    </source>
</reference>
<evidence type="ECO:0000256" key="2">
    <source>
        <dbReference type="SAM" id="SignalP"/>
    </source>
</evidence>
<protein>
    <recommendedName>
        <fullName evidence="5">Secreted protein</fullName>
    </recommendedName>
</protein>
<accession>F4RBQ3</accession>
<dbReference type="VEuPathDB" id="FungiDB:MELLADRAFT_60616"/>
<keyword evidence="4" id="KW-1185">Reference proteome</keyword>
<organism evidence="4">
    <name type="scientific">Melampsora larici-populina (strain 98AG31 / pathotype 3-4-7)</name>
    <name type="common">Poplar leaf rust fungus</name>
    <dbReference type="NCBI Taxonomy" id="747676"/>
    <lineage>
        <taxon>Eukaryota</taxon>
        <taxon>Fungi</taxon>
        <taxon>Dikarya</taxon>
        <taxon>Basidiomycota</taxon>
        <taxon>Pucciniomycotina</taxon>
        <taxon>Pucciniomycetes</taxon>
        <taxon>Pucciniales</taxon>
        <taxon>Melampsoraceae</taxon>
        <taxon>Melampsora</taxon>
    </lineage>
</organism>
<dbReference type="OrthoDB" id="10423491at2759"/>
<keyword evidence="2" id="KW-0732">Signal</keyword>
<dbReference type="EMBL" id="GL883095">
    <property type="protein sequence ID" value="EGG10143.1"/>
    <property type="molecule type" value="Genomic_DNA"/>
</dbReference>
<feature type="chain" id="PRO_5003321485" description="Secreted protein" evidence="2">
    <location>
        <begin position="21"/>
        <end position="701"/>
    </location>
</feature>
<dbReference type="HOGENOM" id="CLU_408300_0_0_1"/>
<dbReference type="Proteomes" id="UP000001072">
    <property type="component" value="Unassembled WGS sequence"/>
</dbReference>
<evidence type="ECO:0000313" key="3">
    <source>
        <dbReference type="EMBL" id="EGG10143.1"/>
    </source>
</evidence>
<dbReference type="RefSeq" id="XP_007406444.1">
    <property type="nucleotide sequence ID" value="XM_007406382.1"/>
</dbReference>
<feature type="region of interest" description="Disordered" evidence="1">
    <location>
        <begin position="69"/>
        <end position="106"/>
    </location>
</feature>
<dbReference type="InParanoid" id="F4RBQ3"/>
<dbReference type="AlphaFoldDB" id="F4RBQ3"/>
<feature type="compositionally biased region" description="Basic and acidic residues" evidence="1">
    <location>
        <begin position="80"/>
        <end position="91"/>
    </location>
</feature>
<proteinExistence type="predicted"/>
<evidence type="ECO:0000313" key="4">
    <source>
        <dbReference type="Proteomes" id="UP000001072"/>
    </source>
</evidence>
<evidence type="ECO:0000256" key="1">
    <source>
        <dbReference type="SAM" id="MobiDB-lite"/>
    </source>
</evidence>